<reference evidence="2" key="1">
    <citation type="submission" date="2022-03" db="EMBL/GenBank/DDBJ databases">
        <authorList>
            <person name="Sayadi A."/>
        </authorList>
    </citation>
    <scope>NUCLEOTIDE SEQUENCE</scope>
</reference>
<protein>
    <recommendedName>
        <fullName evidence="1">C2H2-type domain-containing protein</fullName>
    </recommendedName>
</protein>
<evidence type="ECO:0000313" key="2">
    <source>
        <dbReference type="EMBL" id="CAH1964261.1"/>
    </source>
</evidence>
<dbReference type="Gene3D" id="3.30.160.60">
    <property type="entry name" value="Classic Zinc Finger"/>
    <property type="match status" value="1"/>
</dbReference>
<proteinExistence type="predicted"/>
<comment type="caution">
    <text evidence="2">The sequence shown here is derived from an EMBL/GenBank/DDBJ whole genome shotgun (WGS) entry which is preliminary data.</text>
</comment>
<organism evidence="2 3">
    <name type="scientific">Acanthoscelides obtectus</name>
    <name type="common">Bean weevil</name>
    <name type="synonym">Bruchus obtectus</name>
    <dbReference type="NCBI Taxonomy" id="200917"/>
    <lineage>
        <taxon>Eukaryota</taxon>
        <taxon>Metazoa</taxon>
        <taxon>Ecdysozoa</taxon>
        <taxon>Arthropoda</taxon>
        <taxon>Hexapoda</taxon>
        <taxon>Insecta</taxon>
        <taxon>Pterygota</taxon>
        <taxon>Neoptera</taxon>
        <taxon>Endopterygota</taxon>
        <taxon>Coleoptera</taxon>
        <taxon>Polyphaga</taxon>
        <taxon>Cucujiformia</taxon>
        <taxon>Chrysomeloidea</taxon>
        <taxon>Chrysomelidae</taxon>
        <taxon>Bruchinae</taxon>
        <taxon>Bruchini</taxon>
        <taxon>Acanthoscelides</taxon>
    </lineage>
</organism>
<name>A0A9P0JZD7_ACAOB</name>
<dbReference type="Proteomes" id="UP001152888">
    <property type="component" value="Unassembled WGS sequence"/>
</dbReference>
<evidence type="ECO:0000313" key="3">
    <source>
        <dbReference type="Proteomes" id="UP001152888"/>
    </source>
</evidence>
<keyword evidence="3" id="KW-1185">Reference proteome</keyword>
<evidence type="ECO:0000259" key="1">
    <source>
        <dbReference type="PROSITE" id="PS00028"/>
    </source>
</evidence>
<dbReference type="PROSITE" id="PS00028">
    <property type="entry name" value="ZINC_FINGER_C2H2_1"/>
    <property type="match status" value="1"/>
</dbReference>
<dbReference type="AlphaFoldDB" id="A0A9P0JZD7"/>
<sequence>MLRNLKRHQKHECGKEKSFGCDMCKYRCFRRNVLVLHYRKKHPTVEAIVTSNCFIATAEKCT</sequence>
<dbReference type="InterPro" id="IPR013087">
    <property type="entry name" value="Znf_C2H2_type"/>
</dbReference>
<gene>
    <name evidence="2" type="ORF">ACAOBT_LOCUS5695</name>
</gene>
<feature type="domain" description="C2H2-type" evidence="1">
    <location>
        <begin position="21"/>
        <end position="42"/>
    </location>
</feature>
<dbReference type="EMBL" id="CAKOFQ010006713">
    <property type="protein sequence ID" value="CAH1964261.1"/>
    <property type="molecule type" value="Genomic_DNA"/>
</dbReference>
<dbReference type="OrthoDB" id="10004641at2759"/>
<accession>A0A9P0JZD7</accession>